<sequence>MMAPPGSNQLFAAKIAFLGQHGAHQSGHSRSSLLRHLLGTYELLHAWGGRAALCNAGLFHSVYGTETYPHASVPLSLRDEVRALIGEEAEQLSYLFGAMVRDSLYENLGRSEGFSVCCWRTRESLPLSSAQLLDLYHLAVANWLEQHLRVPIERRYARRQEFSALRRHLDARACAALEVAYGFGDAAARQPSGG</sequence>
<dbReference type="PANTHER" id="PTHR37391">
    <property type="entry name" value="E3 UBIQUITIN-PROTEIN LIGASE"/>
    <property type="match status" value="1"/>
</dbReference>
<evidence type="ECO:0000259" key="1">
    <source>
        <dbReference type="Pfam" id="PF20680"/>
    </source>
</evidence>
<name>A0ABT5DC14_9BACT</name>
<evidence type="ECO:0000313" key="3">
    <source>
        <dbReference type="Proteomes" id="UP001221838"/>
    </source>
</evidence>
<keyword evidence="3" id="KW-1185">Reference proteome</keyword>
<gene>
    <name evidence="2" type="ORF">POL68_21525</name>
</gene>
<dbReference type="PANTHER" id="PTHR37391:SF2">
    <property type="entry name" value="E3 UBIQUITIN-PROTEIN LIGASE"/>
    <property type="match status" value="1"/>
</dbReference>
<dbReference type="Pfam" id="PF20680">
    <property type="entry name" value="DUF6817"/>
    <property type="match status" value="1"/>
</dbReference>
<dbReference type="EMBL" id="JAQNDM010000002">
    <property type="protein sequence ID" value="MDC0711066.1"/>
    <property type="molecule type" value="Genomic_DNA"/>
</dbReference>
<protein>
    <recommendedName>
        <fullName evidence="1">DUF6817 domain-containing protein</fullName>
    </recommendedName>
</protein>
<reference evidence="2 3" key="1">
    <citation type="submission" date="2022-11" db="EMBL/GenBank/DDBJ databases">
        <title>Minimal conservation of predation-associated metabolite biosynthetic gene clusters underscores biosynthetic potential of Myxococcota including descriptions for ten novel species: Archangium lansinium sp. nov., Myxococcus landrumus sp. nov., Nannocystis bai.</title>
        <authorList>
            <person name="Ahearne A."/>
            <person name="Stevens C."/>
            <person name="Dowd S."/>
        </authorList>
    </citation>
    <scope>NUCLEOTIDE SEQUENCE [LARGE SCALE GENOMIC DNA]</scope>
    <source>
        <strain evidence="2 3">NCWAL01</strain>
    </source>
</reference>
<organism evidence="2 3">
    <name type="scientific">Stigmatella ashevillensis</name>
    <dbReference type="NCBI Taxonomy" id="2995309"/>
    <lineage>
        <taxon>Bacteria</taxon>
        <taxon>Pseudomonadati</taxon>
        <taxon>Myxococcota</taxon>
        <taxon>Myxococcia</taxon>
        <taxon>Myxococcales</taxon>
        <taxon>Cystobacterineae</taxon>
        <taxon>Archangiaceae</taxon>
        <taxon>Stigmatella</taxon>
    </lineage>
</organism>
<dbReference type="InterPro" id="IPR049202">
    <property type="entry name" value="DUF6817"/>
</dbReference>
<evidence type="ECO:0000313" key="2">
    <source>
        <dbReference type="EMBL" id="MDC0711066.1"/>
    </source>
</evidence>
<comment type="caution">
    <text evidence="2">The sequence shown here is derived from an EMBL/GenBank/DDBJ whole genome shotgun (WGS) entry which is preliminary data.</text>
</comment>
<dbReference type="Proteomes" id="UP001221838">
    <property type="component" value="Unassembled WGS sequence"/>
</dbReference>
<proteinExistence type="predicted"/>
<feature type="domain" description="DUF6817" evidence="1">
    <location>
        <begin position="18"/>
        <end position="101"/>
    </location>
</feature>
<accession>A0ABT5DC14</accession>